<sequence length="59" mass="5783">MAPGREPSPAFWALPPKLVTGAGAAAGIALINTLGQMGGIVSPVVVGRIKDLTGSTTPA</sequence>
<organism evidence="1 2">
    <name type="scientific">Cupriavidus necator (strain ATCC 43291 / DSM 13513 / CCUG 52238 / LMG 8453 / N-1)</name>
    <name type="common">Ralstonia eutropha</name>
    <dbReference type="NCBI Taxonomy" id="1042878"/>
    <lineage>
        <taxon>Bacteria</taxon>
        <taxon>Pseudomonadati</taxon>
        <taxon>Pseudomonadota</taxon>
        <taxon>Betaproteobacteria</taxon>
        <taxon>Burkholderiales</taxon>
        <taxon>Burkholderiaceae</taxon>
        <taxon>Cupriavidus</taxon>
    </lineage>
</organism>
<dbReference type="KEGG" id="cnc:CNE_1c17930"/>
<dbReference type="EMBL" id="CP002877">
    <property type="protein sequence ID" value="AEI77133.1"/>
    <property type="molecule type" value="Genomic_DNA"/>
</dbReference>
<dbReference type="SUPFAM" id="SSF103473">
    <property type="entry name" value="MFS general substrate transporter"/>
    <property type="match status" value="1"/>
</dbReference>
<evidence type="ECO:0000313" key="1">
    <source>
        <dbReference type="EMBL" id="AEI77133.1"/>
    </source>
</evidence>
<evidence type="ECO:0008006" key="3">
    <source>
        <dbReference type="Google" id="ProtNLM"/>
    </source>
</evidence>
<proteinExistence type="predicted"/>
<evidence type="ECO:0000313" key="2">
    <source>
        <dbReference type="Proteomes" id="UP000006798"/>
    </source>
</evidence>
<name>G0EWD9_CUPNN</name>
<gene>
    <name evidence="1" type="ordered locus">CNE_1c17930</name>
</gene>
<reference evidence="1 2" key="1">
    <citation type="journal article" date="2011" name="J. Bacteriol.">
        <title>Complete genome sequence of the type strain Cupriavidus necator N-1.</title>
        <authorList>
            <person name="Poehlein A."/>
            <person name="Kusian B."/>
            <person name="Friedrich B."/>
            <person name="Daniel R."/>
            <person name="Bowien B."/>
        </authorList>
    </citation>
    <scope>NUCLEOTIDE SEQUENCE [LARGE SCALE GENOMIC DNA]</scope>
    <source>
        <strain evidence="2">ATCC 43291 / DSM 13513 / CCUG 52238 / LMG 8453 / N-1</strain>
    </source>
</reference>
<dbReference type="AlphaFoldDB" id="G0EWD9"/>
<dbReference type="Proteomes" id="UP000006798">
    <property type="component" value="Chromosome 1"/>
</dbReference>
<dbReference type="InterPro" id="IPR036259">
    <property type="entry name" value="MFS_trans_sf"/>
</dbReference>
<accession>G0EWD9</accession>
<dbReference type="HOGENOM" id="CLU_2952670_0_0_4"/>
<protein>
    <recommendedName>
        <fullName evidence="3">MFS transporter</fullName>
    </recommendedName>
</protein>